<dbReference type="PANTHER" id="PTHR33946">
    <property type="match status" value="1"/>
</dbReference>
<feature type="signal peptide" evidence="3">
    <location>
        <begin position="1"/>
        <end position="21"/>
    </location>
</feature>
<dbReference type="Pfam" id="PF00024">
    <property type="entry name" value="PAN_1"/>
    <property type="match status" value="1"/>
</dbReference>
<evidence type="ECO:0000259" key="4">
    <source>
        <dbReference type="PROSITE" id="PS50948"/>
    </source>
</evidence>
<evidence type="ECO:0000313" key="6">
    <source>
        <dbReference type="Proteomes" id="UP000034182"/>
    </source>
</evidence>
<name>A0A0G2GEA1_9PEZI</name>
<dbReference type="Gene3D" id="3.50.4.10">
    <property type="entry name" value="Hepatocyte Growth Factor"/>
    <property type="match status" value="2"/>
</dbReference>
<dbReference type="Pfam" id="PF14295">
    <property type="entry name" value="PAN_4"/>
    <property type="match status" value="3"/>
</dbReference>
<evidence type="ECO:0000313" key="5">
    <source>
        <dbReference type="EMBL" id="KKY15345.1"/>
    </source>
</evidence>
<comment type="caution">
    <text evidence="5">The sequence shown here is derived from an EMBL/GenBank/DDBJ whole genome shotgun (WGS) entry which is preliminary data.</text>
</comment>
<dbReference type="InterPro" id="IPR000177">
    <property type="entry name" value="Apple"/>
</dbReference>
<reference evidence="5 6" key="1">
    <citation type="submission" date="2015-03" db="EMBL/GenBank/DDBJ databases">
        <authorList>
            <person name="Morales-Cruz A."/>
            <person name="Amrine K.C."/>
            <person name="Cantu D."/>
        </authorList>
    </citation>
    <scope>NUCLEOTIDE SEQUENCE [LARGE SCALE GENOMIC DNA]</scope>
    <source>
        <strain evidence="5">DS831</strain>
    </source>
</reference>
<sequence>MAPALSKPTLFLGLLAAQSFAAPAPSPSGSADATLSCLNNASNGLTFPAQNSQWNIECGTDYAGGDMGTSWVDSFEACVRDCDTTAGCITAAFVWPNACYKKNVLTAPVSNSAVWTAKKAGVSEATTSASLSCESNKSDGAQYTTSKGIFQVQCGVDYAGGDLSSSSVASFEACIDDCAATDGCIDVSYVYGACYKKGVLNANPVSVSHVWTAKLVSASTAPISCPASNGATASIATGGTFDILCGTDYAGGDMVAVDTPSFEQCLEACDQHDGCLAVSYVAPACYLKNELRSPVAVPYVWGALRRQRVPTVCPAADGSTYADAARANSYQIKCNYDSPGMDLYSIVLPSFDDCMDHCSTRADCVGVSWVPHLDLCWPKFYMPPGAMFPDSWLGFQVWLAARDGYASFVEEEQHYEEDW</sequence>
<dbReference type="InterPro" id="IPR003609">
    <property type="entry name" value="Pan_app"/>
</dbReference>
<keyword evidence="3" id="KW-0732">Signal</keyword>
<feature type="domain" description="Apple" evidence="4">
    <location>
        <begin position="225"/>
        <end position="313"/>
    </location>
</feature>
<organism evidence="5 6">
    <name type="scientific">Diplodia seriata</name>
    <dbReference type="NCBI Taxonomy" id="420778"/>
    <lineage>
        <taxon>Eukaryota</taxon>
        <taxon>Fungi</taxon>
        <taxon>Dikarya</taxon>
        <taxon>Ascomycota</taxon>
        <taxon>Pezizomycotina</taxon>
        <taxon>Dothideomycetes</taxon>
        <taxon>Dothideomycetes incertae sedis</taxon>
        <taxon>Botryosphaeriales</taxon>
        <taxon>Botryosphaeriaceae</taxon>
        <taxon>Diplodia</taxon>
    </lineage>
</organism>
<evidence type="ECO:0000256" key="2">
    <source>
        <dbReference type="ARBA" id="ARBA00023157"/>
    </source>
</evidence>
<gene>
    <name evidence="5" type="ORF">UCDDS831_g07668</name>
</gene>
<dbReference type="SMART" id="SM00223">
    <property type="entry name" value="APPLE"/>
    <property type="match status" value="1"/>
</dbReference>
<evidence type="ECO:0000256" key="1">
    <source>
        <dbReference type="ARBA" id="ARBA00022737"/>
    </source>
</evidence>
<dbReference type="GO" id="GO:0005576">
    <property type="term" value="C:extracellular region"/>
    <property type="evidence" value="ECO:0007669"/>
    <property type="project" value="InterPro"/>
</dbReference>
<feature type="chain" id="PRO_5002544482" evidence="3">
    <location>
        <begin position="22"/>
        <end position="419"/>
    </location>
</feature>
<protein>
    <submittedName>
        <fullName evidence="5">Putative kelch domain-containing protein</fullName>
    </submittedName>
</protein>
<accession>A0A0G2GEA1</accession>
<dbReference type="GO" id="GO:0006508">
    <property type="term" value="P:proteolysis"/>
    <property type="evidence" value="ECO:0007669"/>
    <property type="project" value="InterPro"/>
</dbReference>
<dbReference type="Proteomes" id="UP000034182">
    <property type="component" value="Unassembled WGS sequence"/>
</dbReference>
<dbReference type="AlphaFoldDB" id="A0A0G2GEA1"/>
<evidence type="ECO:0000256" key="3">
    <source>
        <dbReference type="SAM" id="SignalP"/>
    </source>
</evidence>
<proteinExistence type="predicted"/>
<dbReference type="PANTHER" id="PTHR33946:SF4">
    <property type="entry name" value="COAGULATION FACTOR XI"/>
    <property type="match status" value="1"/>
</dbReference>
<dbReference type="PROSITE" id="PS50948">
    <property type="entry name" value="PAN"/>
    <property type="match status" value="1"/>
</dbReference>
<dbReference type="EMBL" id="LAQI01000196">
    <property type="protein sequence ID" value="KKY15345.1"/>
    <property type="molecule type" value="Genomic_DNA"/>
</dbReference>
<reference evidence="5 6" key="2">
    <citation type="submission" date="2015-05" db="EMBL/GenBank/DDBJ databases">
        <title>Distinctive expansion of gene families associated with plant cell wall degradation and secondary metabolism in the genomes of grapevine trunk pathogens.</title>
        <authorList>
            <person name="Lawrence D.P."/>
            <person name="Travadon R."/>
            <person name="Rolshausen P.E."/>
            <person name="Baumgartner K."/>
        </authorList>
    </citation>
    <scope>NUCLEOTIDE SEQUENCE [LARGE SCALE GENOMIC DNA]</scope>
    <source>
        <strain evidence="5">DS831</strain>
    </source>
</reference>
<keyword evidence="1" id="KW-0677">Repeat</keyword>
<keyword evidence="2" id="KW-1015">Disulfide bond</keyword>